<dbReference type="SUPFAM" id="SSF52777">
    <property type="entry name" value="CoA-dependent acyltransferases"/>
    <property type="match status" value="1"/>
</dbReference>
<dbReference type="STRING" id="45235.A0A2K3QGL9"/>
<name>A0A2K3QGL9_9HYPO</name>
<proteinExistence type="predicted"/>
<evidence type="ECO:0000313" key="1">
    <source>
        <dbReference type="EMBL" id="PNY26682.1"/>
    </source>
</evidence>
<evidence type="ECO:0008006" key="3">
    <source>
        <dbReference type="Google" id="ProtNLM"/>
    </source>
</evidence>
<organism evidence="1 2">
    <name type="scientific">Tolypocladium capitatum</name>
    <dbReference type="NCBI Taxonomy" id="45235"/>
    <lineage>
        <taxon>Eukaryota</taxon>
        <taxon>Fungi</taxon>
        <taxon>Dikarya</taxon>
        <taxon>Ascomycota</taxon>
        <taxon>Pezizomycotina</taxon>
        <taxon>Sordariomycetes</taxon>
        <taxon>Hypocreomycetidae</taxon>
        <taxon>Hypocreales</taxon>
        <taxon>Ophiocordycipitaceae</taxon>
        <taxon>Tolypocladium</taxon>
    </lineage>
</organism>
<dbReference type="GO" id="GO:0008080">
    <property type="term" value="F:N-acetyltransferase activity"/>
    <property type="evidence" value="ECO:0007669"/>
    <property type="project" value="TreeGrafter"/>
</dbReference>
<dbReference type="OrthoDB" id="2150604at2759"/>
<dbReference type="Pfam" id="PF07247">
    <property type="entry name" value="AATase"/>
    <property type="match status" value="1"/>
</dbReference>
<accession>A0A2K3QGL9</accession>
<reference evidence="1 2" key="1">
    <citation type="submission" date="2017-08" db="EMBL/GenBank/DDBJ databases">
        <title>Harnessing the power of phylogenomics to disentangle the directionality and signatures of interkingdom host jumping in the parasitic fungal genus Tolypocladium.</title>
        <authorList>
            <person name="Quandt C.A."/>
            <person name="Patterson W."/>
            <person name="Spatafora J.W."/>
        </authorList>
    </citation>
    <scope>NUCLEOTIDE SEQUENCE [LARGE SCALE GENOMIC DNA]</scope>
    <source>
        <strain evidence="1 2">CBS 113982</strain>
    </source>
</reference>
<dbReference type="AlphaFoldDB" id="A0A2K3QGL9"/>
<dbReference type="EMBL" id="NRSZ01000514">
    <property type="protein sequence ID" value="PNY26682.1"/>
    <property type="molecule type" value="Genomic_DNA"/>
</dbReference>
<gene>
    <name evidence="1" type="ORF">TCAP_03385</name>
</gene>
<evidence type="ECO:0000313" key="2">
    <source>
        <dbReference type="Proteomes" id="UP000236621"/>
    </source>
</evidence>
<dbReference type="InterPro" id="IPR023213">
    <property type="entry name" value="CAT-like_dom_sf"/>
</dbReference>
<protein>
    <recommendedName>
        <fullName evidence="3">Alcohol acetyltransferase FCK4</fullName>
    </recommendedName>
</protein>
<dbReference type="InterPro" id="IPR010828">
    <property type="entry name" value="Atf2/Sli1-like"/>
</dbReference>
<dbReference type="InterPro" id="IPR052058">
    <property type="entry name" value="Alcohol_O-acetyltransferase"/>
</dbReference>
<dbReference type="PANTHER" id="PTHR28037">
    <property type="entry name" value="ALCOHOL O-ACETYLTRANSFERASE 1-RELATED"/>
    <property type="match status" value="1"/>
</dbReference>
<sequence length="513" mass="56320">MDVAAAQDIPGTIRPVGSSAKFNTSRHHLGLCRCVVLTGHYAVSHQSTLAGAKDGSSVRDAVVKALATVVSQHPMLRVGIVGEGSAEPVYIHLLSIDLRQVMQWKEFNGQDGDDYTAFLLHSVQAQHDQVWEHLDARPAWKIIVHQPSSVPSQAPGIVHLDISFAFHHAIGDAESAVIFHRDLLRALNGARPPQAAPALNDHILALKSQAHLPRPLEAIVPLNISWLYLCAFILLRVWSKLAPSRLKSKDPWTSKNVSIKTFKTNLRLVHVPYRTIASLITTCREKGTTLTPLLHGLILASLSNRLRAIPANAFCANTPISLRRFAAPDFNRQDTIHCLVTAHSFLFNTEFVSEFRKASKNNSESMVWRAAVDLGKNLRSKVARLPRNDQMGLLGWVSDWETFWLQQIGKPRKDSWSCSNAGSLGASDAGSLEGDRAHSGRWGIERLIFSQGALPMGSTFNVNVVGVQGKSLSITLSWQDTILDSSLMDGLAEDLQTWLDQFGKSGSFGLSAQ</sequence>
<dbReference type="Gene3D" id="3.30.559.10">
    <property type="entry name" value="Chloramphenicol acetyltransferase-like domain"/>
    <property type="match status" value="1"/>
</dbReference>
<dbReference type="PANTHER" id="PTHR28037:SF1">
    <property type="entry name" value="ALCOHOL O-ACETYLTRANSFERASE 1-RELATED"/>
    <property type="match status" value="1"/>
</dbReference>
<dbReference type="Proteomes" id="UP000236621">
    <property type="component" value="Unassembled WGS sequence"/>
</dbReference>
<keyword evidence="2" id="KW-1185">Reference proteome</keyword>
<comment type="caution">
    <text evidence="1">The sequence shown here is derived from an EMBL/GenBank/DDBJ whole genome shotgun (WGS) entry which is preliminary data.</text>
</comment>